<dbReference type="Gene3D" id="1.10.10.10">
    <property type="entry name" value="Winged helix-like DNA-binding domain superfamily/Winged helix DNA-binding domain"/>
    <property type="match status" value="1"/>
</dbReference>
<dbReference type="InterPro" id="IPR005149">
    <property type="entry name" value="Tscrpt_reg_PadR_N"/>
</dbReference>
<dbReference type="KEGG" id="gba:J421_6358"/>
<organism evidence="2 3">
    <name type="scientific">Gemmatirosa kalamazoonensis</name>
    <dbReference type="NCBI Taxonomy" id="861299"/>
    <lineage>
        <taxon>Bacteria</taxon>
        <taxon>Pseudomonadati</taxon>
        <taxon>Gemmatimonadota</taxon>
        <taxon>Gemmatimonadia</taxon>
        <taxon>Gemmatimonadales</taxon>
        <taxon>Gemmatimonadaceae</taxon>
        <taxon>Gemmatirosa</taxon>
    </lineage>
</organism>
<dbReference type="PANTHER" id="PTHR33169">
    <property type="entry name" value="PADR-FAMILY TRANSCRIPTIONAL REGULATOR"/>
    <property type="match status" value="1"/>
</dbReference>
<dbReference type="PATRIC" id="fig|861299.3.peg.6431"/>
<dbReference type="eggNOG" id="COG1695">
    <property type="taxonomic scope" value="Bacteria"/>
</dbReference>
<dbReference type="InterPro" id="IPR017799">
    <property type="entry name" value="Tscrpt_reg_PadR_acidobac-type"/>
</dbReference>
<name>W0RWE2_9BACT</name>
<dbReference type="InterPro" id="IPR052509">
    <property type="entry name" value="Metal_resp_DNA-bind_regulator"/>
</dbReference>
<evidence type="ECO:0000313" key="2">
    <source>
        <dbReference type="EMBL" id="AHG93893.1"/>
    </source>
</evidence>
<dbReference type="NCBIfam" id="TIGR03433">
    <property type="entry name" value="padR_acidobact"/>
    <property type="match status" value="1"/>
</dbReference>
<evidence type="ECO:0000313" key="3">
    <source>
        <dbReference type="Proteomes" id="UP000019151"/>
    </source>
</evidence>
<dbReference type="PANTHER" id="PTHR33169:SF14">
    <property type="entry name" value="TRANSCRIPTIONAL REGULATOR RV3488"/>
    <property type="match status" value="1"/>
</dbReference>
<dbReference type="Pfam" id="PF03551">
    <property type="entry name" value="PadR"/>
    <property type="match status" value="1"/>
</dbReference>
<dbReference type="AlphaFoldDB" id="W0RWE2"/>
<dbReference type="SUPFAM" id="SSF46785">
    <property type="entry name" value="Winged helix' DNA-binding domain"/>
    <property type="match status" value="1"/>
</dbReference>
<dbReference type="Proteomes" id="UP000019151">
    <property type="component" value="Plasmid 2"/>
</dbReference>
<dbReference type="EMBL" id="CP007130">
    <property type="protein sequence ID" value="AHG93893.1"/>
    <property type="molecule type" value="Genomic_DNA"/>
</dbReference>
<geneLocation type="plasmid" evidence="2 3">
    <name>2</name>
</geneLocation>
<accession>W0RWE2</accession>
<feature type="domain" description="Transcription regulator PadR N-terminal" evidence="1">
    <location>
        <begin position="17"/>
        <end position="90"/>
    </location>
</feature>
<dbReference type="OrthoDB" id="122286at2"/>
<keyword evidence="2" id="KW-0614">Plasmid</keyword>
<dbReference type="HOGENOM" id="CLU_063440_3_3_0"/>
<sequence length="114" mass="12858">MAKPSVDLLQGTLDLLILKTLSWGPAHGYAVARWIQQLTGAVLQVGEGSLYPALHRLEERGWVDTEWRLSEHNRRAKFYTLTSKGRQQLRTETATWNQFVDAVGRVLQATSQPA</sequence>
<keyword evidence="3" id="KW-1185">Reference proteome</keyword>
<dbReference type="InParanoid" id="W0RWE2"/>
<dbReference type="InterPro" id="IPR036390">
    <property type="entry name" value="WH_DNA-bd_sf"/>
</dbReference>
<proteinExistence type="predicted"/>
<evidence type="ECO:0000259" key="1">
    <source>
        <dbReference type="Pfam" id="PF03551"/>
    </source>
</evidence>
<protein>
    <submittedName>
        <fullName evidence="2">Transcriptional regulator, PadR-family</fullName>
    </submittedName>
</protein>
<dbReference type="RefSeq" id="WP_025415182.1">
    <property type="nucleotide sequence ID" value="NZ_CP007130.1"/>
</dbReference>
<gene>
    <name evidence="2" type="ORF">J421_6358</name>
</gene>
<dbReference type="InterPro" id="IPR036388">
    <property type="entry name" value="WH-like_DNA-bd_sf"/>
</dbReference>
<reference evidence="2 3" key="1">
    <citation type="journal article" date="2014" name="Genome Announc.">
        <title>Genome Sequence and Methylome of Soil Bacterium Gemmatirosa kalamazoonensis KBS708T, a Member of the Rarely Cultivated Gemmatimonadetes Phylum.</title>
        <authorList>
            <person name="Debruyn J.M."/>
            <person name="Radosevich M."/>
            <person name="Wommack K.E."/>
            <person name="Polson S.W."/>
            <person name="Hauser L.J."/>
            <person name="Fawaz M.N."/>
            <person name="Korlach J."/>
            <person name="Tsai Y.C."/>
        </authorList>
    </citation>
    <scope>NUCLEOTIDE SEQUENCE [LARGE SCALE GENOMIC DNA]</scope>
    <source>
        <strain evidence="2 3">KBS708</strain>
        <plasmid evidence="3">Plasmid 2</plasmid>
    </source>
</reference>